<dbReference type="InterPro" id="IPR050181">
    <property type="entry name" value="Cold_shock_domain"/>
</dbReference>
<dbReference type="CDD" id="cd04458">
    <property type="entry name" value="CSP_CDS"/>
    <property type="match status" value="1"/>
</dbReference>
<dbReference type="GO" id="GO:0003676">
    <property type="term" value="F:nucleic acid binding"/>
    <property type="evidence" value="ECO:0007669"/>
    <property type="project" value="InterPro"/>
</dbReference>
<feature type="region of interest" description="Disordered" evidence="1">
    <location>
        <begin position="1"/>
        <end position="40"/>
    </location>
</feature>
<protein>
    <submittedName>
        <fullName evidence="3">Cold shock domain-containing protein</fullName>
    </submittedName>
</protein>
<reference evidence="3 4" key="1">
    <citation type="submission" date="2019-04" db="EMBL/GenBank/DDBJ databases">
        <authorList>
            <person name="Feng G."/>
            <person name="Zhang J."/>
            <person name="Zhu H."/>
        </authorList>
    </citation>
    <scope>NUCLEOTIDE SEQUENCE [LARGE SCALE GENOMIC DNA]</scope>
    <source>
        <strain evidence="3 4">JCM 17223</strain>
    </source>
</reference>
<dbReference type="AlphaFoldDB" id="A0A4Z0PG16"/>
<evidence type="ECO:0000313" key="3">
    <source>
        <dbReference type="EMBL" id="TGE13467.1"/>
    </source>
</evidence>
<sequence>MGKSQATFGKKENEKKRLKKKNDKADRKEERQANAKKGQRLEDMLAYVDEFGNISATPPDPKNRKEIKTEDIRIAISKQEDREQPDVIRKGTVAFFNESKGYGFIKDQETQESIFVHANGLLNPIKENDKVTFEVEMGQKGPTAVSVKAAEKAAPVEKTPPAPAAAPAAPAAEPAAE</sequence>
<feature type="compositionally biased region" description="Low complexity" evidence="1">
    <location>
        <begin position="165"/>
        <end position="177"/>
    </location>
</feature>
<dbReference type="InterPro" id="IPR011129">
    <property type="entry name" value="CSD"/>
</dbReference>
<dbReference type="OrthoDB" id="1493235at2"/>
<evidence type="ECO:0000313" key="4">
    <source>
        <dbReference type="Proteomes" id="UP000297739"/>
    </source>
</evidence>
<gene>
    <name evidence="3" type="ORF">E5J99_19135</name>
</gene>
<dbReference type="InterPro" id="IPR012340">
    <property type="entry name" value="NA-bd_OB-fold"/>
</dbReference>
<name>A0A4Z0PG16_9BACT</name>
<evidence type="ECO:0000259" key="2">
    <source>
        <dbReference type="PROSITE" id="PS51857"/>
    </source>
</evidence>
<dbReference type="GO" id="GO:0005829">
    <property type="term" value="C:cytosol"/>
    <property type="evidence" value="ECO:0007669"/>
    <property type="project" value="UniProtKB-ARBA"/>
</dbReference>
<feature type="domain" description="CSD" evidence="2">
    <location>
        <begin position="88"/>
        <end position="149"/>
    </location>
</feature>
<proteinExistence type="predicted"/>
<dbReference type="Proteomes" id="UP000297739">
    <property type="component" value="Unassembled WGS sequence"/>
</dbReference>
<dbReference type="PANTHER" id="PTHR11544">
    <property type="entry name" value="COLD SHOCK DOMAIN CONTAINING PROTEINS"/>
    <property type="match status" value="1"/>
</dbReference>
<dbReference type="PRINTS" id="PR00050">
    <property type="entry name" value="COLDSHOCK"/>
</dbReference>
<dbReference type="InterPro" id="IPR002059">
    <property type="entry name" value="CSP_DNA-bd"/>
</dbReference>
<organism evidence="3 4">
    <name type="scientific">Hymenobacter elongatus</name>
    <dbReference type="NCBI Taxonomy" id="877208"/>
    <lineage>
        <taxon>Bacteria</taxon>
        <taxon>Pseudomonadati</taxon>
        <taxon>Bacteroidota</taxon>
        <taxon>Cytophagia</taxon>
        <taxon>Cytophagales</taxon>
        <taxon>Hymenobacteraceae</taxon>
        <taxon>Hymenobacter</taxon>
    </lineage>
</organism>
<evidence type="ECO:0000256" key="1">
    <source>
        <dbReference type="SAM" id="MobiDB-lite"/>
    </source>
</evidence>
<comment type="caution">
    <text evidence="3">The sequence shown here is derived from an EMBL/GenBank/DDBJ whole genome shotgun (WGS) entry which is preliminary data.</text>
</comment>
<dbReference type="RefSeq" id="WP_135499424.1">
    <property type="nucleotide sequence ID" value="NZ_SRLD01000053.1"/>
</dbReference>
<keyword evidence="4" id="KW-1185">Reference proteome</keyword>
<dbReference type="EMBL" id="SRLD01000053">
    <property type="protein sequence ID" value="TGE13467.1"/>
    <property type="molecule type" value="Genomic_DNA"/>
</dbReference>
<dbReference type="PROSITE" id="PS51857">
    <property type="entry name" value="CSD_2"/>
    <property type="match status" value="1"/>
</dbReference>
<dbReference type="SMART" id="SM00357">
    <property type="entry name" value="CSP"/>
    <property type="match status" value="1"/>
</dbReference>
<dbReference type="Gene3D" id="2.40.50.140">
    <property type="entry name" value="Nucleic acid-binding proteins"/>
    <property type="match status" value="1"/>
</dbReference>
<feature type="region of interest" description="Disordered" evidence="1">
    <location>
        <begin position="146"/>
        <end position="177"/>
    </location>
</feature>
<dbReference type="Pfam" id="PF00313">
    <property type="entry name" value="CSD"/>
    <property type="match status" value="1"/>
</dbReference>
<dbReference type="SUPFAM" id="SSF50249">
    <property type="entry name" value="Nucleic acid-binding proteins"/>
    <property type="match status" value="1"/>
</dbReference>
<feature type="compositionally biased region" description="Basic and acidic residues" evidence="1">
    <location>
        <begin position="23"/>
        <end position="40"/>
    </location>
</feature>
<accession>A0A4Z0PG16</accession>